<evidence type="ECO:0000313" key="5">
    <source>
        <dbReference type="Proteomes" id="UP000539473"/>
    </source>
</evidence>
<keyword evidence="1 2" id="KW-0238">DNA-binding</keyword>
<reference evidence="4 5" key="1">
    <citation type="submission" date="2020-08" db="EMBL/GenBank/DDBJ databases">
        <title>Genomic Encyclopedia of Type Strains, Phase IV (KMG-IV): sequencing the most valuable type-strain genomes for metagenomic binning, comparative biology and taxonomic classification.</title>
        <authorList>
            <person name="Goeker M."/>
        </authorList>
    </citation>
    <scope>NUCLEOTIDE SEQUENCE [LARGE SCALE GENOMIC DNA]</scope>
    <source>
        <strain evidence="4 5">DSM 27521</strain>
    </source>
</reference>
<dbReference type="PANTHER" id="PTHR30055:SF209">
    <property type="entry name" value="POSSIBLE TRANSCRIPTIONAL REGULATORY PROTEIN (PROBABLY TETR-FAMILY)"/>
    <property type="match status" value="1"/>
</dbReference>
<dbReference type="InterPro" id="IPR036271">
    <property type="entry name" value="Tet_transcr_reg_TetR-rel_C_sf"/>
</dbReference>
<dbReference type="PROSITE" id="PS50977">
    <property type="entry name" value="HTH_TETR_2"/>
    <property type="match status" value="1"/>
</dbReference>
<evidence type="ECO:0000313" key="4">
    <source>
        <dbReference type="EMBL" id="MBB5375898.1"/>
    </source>
</evidence>
<name>A0A7W8KDT7_9DEIO</name>
<dbReference type="SUPFAM" id="SSF48498">
    <property type="entry name" value="Tetracyclin repressor-like, C-terminal domain"/>
    <property type="match status" value="1"/>
</dbReference>
<dbReference type="EMBL" id="JACHFK010000002">
    <property type="protein sequence ID" value="MBB5375898.1"/>
    <property type="molecule type" value="Genomic_DNA"/>
</dbReference>
<gene>
    <name evidence="4" type="ORF">HNQ07_001355</name>
</gene>
<organism evidence="4 5">
    <name type="scientific">Deinococcus metalli</name>
    <dbReference type="NCBI Taxonomy" id="1141878"/>
    <lineage>
        <taxon>Bacteria</taxon>
        <taxon>Thermotogati</taxon>
        <taxon>Deinococcota</taxon>
        <taxon>Deinococci</taxon>
        <taxon>Deinococcales</taxon>
        <taxon>Deinococcaceae</taxon>
        <taxon>Deinococcus</taxon>
    </lineage>
</organism>
<dbReference type="RefSeq" id="WP_184110149.1">
    <property type="nucleotide sequence ID" value="NZ_BNAJ01000002.1"/>
</dbReference>
<evidence type="ECO:0000256" key="2">
    <source>
        <dbReference type="PROSITE-ProRule" id="PRU00335"/>
    </source>
</evidence>
<evidence type="ECO:0000259" key="3">
    <source>
        <dbReference type="PROSITE" id="PS50977"/>
    </source>
</evidence>
<accession>A0A7W8KDT7</accession>
<dbReference type="InterPro" id="IPR050109">
    <property type="entry name" value="HTH-type_TetR-like_transc_reg"/>
</dbReference>
<dbReference type="AlphaFoldDB" id="A0A7W8KDT7"/>
<dbReference type="InterPro" id="IPR009057">
    <property type="entry name" value="Homeodomain-like_sf"/>
</dbReference>
<dbReference type="GO" id="GO:0003700">
    <property type="term" value="F:DNA-binding transcription factor activity"/>
    <property type="evidence" value="ECO:0007669"/>
    <property type="project" value="TreeGrafter"/>
</dbReference>
<dbReference type="InterPro" id="IPR001647">
    <property type="entry name" value="HTH_TetR"/>
</dbReference>
<feature type="DNA-binding region" description="H-T-H motif" evidence="2">
    <location>
        <begin position="30"/>
        <end position="49"/>
    </location>
</feature>
<proteinExistence type="predicted"/>
<dbReference type="Gene3D" id="1.10.357.10">
    <property type="entry name" value="Tetracycline Repressor, domain 2"/>
    <property type="match status" value="1"/>
</dbReference>
<comment type="caution">
    <text evidence="4">The sequence shown here is derived from an EMBL/GenBank/DDBJ whole genome shotgun (WGS) entry which is preliminary data.</text>
</comment>
<sequence>MMSSPVPSPQERILHAALTLLETGGIDAVSTRAVSVAANVQPPTIYRHYGDMRGLLDAVASAGFHTYLRANASRARRADPVQELREGWHLHVDFGLKHPHLYALMYAAPESGTLSPAAREGFAALHALIERIAATGRLTTGVERAAAMVHRAGLGYTLGQLSDPIPDPSVSDAMLDAVLSVILTPEPADATPPGPSAAAHAVALAAVLKAEPSPFSEAERYLLTEWLRRLM</sequence>
<feature type="domain" description="HTH tetR-type" evidence="3">
    <location>
        <begin position="7"/>
        <end position="67"/>
    </location>
</feature>
<dbReference type="PANTHER" id="PTHR30055">
    <property type="entry name" value="HTH-TYPE TRANSCRIPTIONAL REGULATOR RUTR"/>
    <property type="match status" value="1"/>
</dbReference>
<protein>
    <submittedName>
        <fullName evidence="4">AcrR family transcriptional regulator</fullName>
    </submittedName>
</protein>
<dbReference type="GO" id="GO:0000976">
    <property type="term" value="F:transcription cis-regulatory region binding"/>
    <property type="evidence" value="ECO:0007669"/>
    <property type="project" value="TreeGrafter"/>
</dbReference>
<dbReference type="SUPFAM" id="SSF46689">
    <property type="entry name" value="Homeodomain-like"/>
    <property type="match status" value="1"/>
</dbReference>
<dbReference type="Proteomes" id="UP000539473">
    <property type="component" value="Unassembled WGS sequence"/>
</dbReference>
<evidence type="ECO:0000256" key="1">
    <source>
        <dbReference type="ARBA" id="ARBA00023125"/>
    </source>
</evidence>
<dbReference type="Pfam" id="PF00440">
    <property type="entry name" value="TetR_N"/>
    <property type="match status" value="1"/>
</dbReference>